<name>A0A2W5TDJ4_9BACT</name>
<dbReference type="Pfam" id="PF13517">
    <property type="entry name" value="FG-GAP_3"/>
    <property type="match status" value="2"/>
</dbReference>
<dbReference type="Proteomes" id="UP000249061">
    <property type="component" value="Unassembled WGS sequence"/>
</dbReference>
<comment type="caution">
    <text evidence="2">The sequence shown here is derived from an EMBL/GenBank/DDBJ whole genome shotgun (WGS) entry which is preliminary data.</text>
</comment>
<keyword evidence="1" id="KW-0732">Signal</keyword>
<evidence type="ECO:0008006" key="4">
    <source>
        <dbReference type="Google" id="ProtNLM"/>
    </source>
</evidence>
<dbReference type="Gene3D" id="2.130.10.130">
    <property type="entry name" value="Integrin alpha, N-terminal"/>
    <property type="match status" value="2"/>
</dbReference>
<protein>
    <recommendedName>
        <fullName evidence="4">VCBS repeat-containing protein</fullName>
    </recommendedName>
</protein>
<accession>A0A2W5TDJ4</accession>
<evidence type="ECO:0000256" key="1">
    <source>
        <dbReference type="ARBA" id="ARBA00022729"/>
    </source>
</evidence>
<evidence type="ECO:0000313" key="3">
    <source>
        <dbReference type="Proteomes" id="UP000249061"/>
    </source>
</evidence>
<evidence type="ECO:0000313" key="2">
    <source>
        <dbReference type="EMBL" id="PZR11987.1"/>
    </source>
</evidence>
<sequence length="751" mass="77493">MCAAPADLRKPTCSGTACSSACITECNGTCVDKARDEANCGGCGIACGANQTCSDGVCGTACASGGAFQAAMPFAVQMSGGSSLVAGDFNGDGRADLLSPASLRLALTNGTFGAATAVNAYGDPLVADLDGDGRADVLLGGTTQSALMKGTPAGLGAATTLSAAMVQPEFVNLDGANGLDVVSRPSFTSTTVDVRFNNGSAVFGTPTTFTWARQIVDFAVGEVTGDGNVDLVLLAAGTAANTHEIVVAPGTGPGSFNAAAAVRSTLATRGERLELVDVNRDGRLDVVLSSVLSSNQQGALRWLANQGTGSFSADTVLVSDAWKGAWAFSDLSGDGISDLVVGLGSRELRLKLGLASGGFGGGTPVSSAAIPQVIALGDFDSDGDKDIALLDSWSYAEIFTVTAGAIDTVPTSTFASTGSSNEPAPLVGDFNGDGRDDLARFTGVGIELQFGTAAGGFTTGPVYPLNESVRAWVVDDNGDAPKDLLLSGTELTLLRGSSSGVFSMVWSQAIYARVAQAALFDVDGDGQKDLLATTLPNSVNYGSYSLNWWKRLSTNTFGSDQTLAGMTFSFAFADFDNDGRIDIGSANVVDNYWDRASSVNVLLNQGGGLFVSQPTLSGPASWLLDAKAADMNGDGHVDLVFLHNSRLSYAVGDGRGRFTSVVQIAYPASPQRFDIVDFDGDGALDVLMLSEGLYGVVSVRNLGTSFESRVVPMSADLLYRHAYGNFDGVGGRELLLSSYDARYLMLRTRCP</sequence>
<organism evidence="2 3">
    <name type="scientific">Archangium gephyra</name>
    <dbReference type="NCBI Taxonomy" id="48"/>
    <lineage>
        <taxon>Bacteria</taxon>
        <taxon>Pseudomonadati</taxon>
        <taxon>Myxococcota</taxon>
        <taxon>Myxococcia</taxon>
        <taxon>Myxococcales</taxon>
        <taxon>Cystobacterineae</taxon>
        <taxon>Archangiaceae</taxon>
        <taxon>Archangium</taxon>
    </lineage>
</organism>
<reference evidence="2 3" key="1">
    <citation type="submission" date="2017-08" db="EMBL/GenBank/DDBJ databases">
        <title>Infants hospitalized years apart are colonized by the same room-sourced microbial strains.</title>
        <authorList>
            <person name="Brooks B."/>
            <person name="Olm M.R."/>
            <person name="Firek B.A."/>
            <person name="Baker R."/>
            <person name="Thomas B.C."/>
            <person name="Morowitz M.J."/>
            <person name="Banfield J.F."/>
        </authorList>
    </citation>
    <scope>NUCLEOTIDE SEQUENCE [LARGE SCALE GENOMIC DNA]</scope>
    <source>
        <strain evidence="2">S2_003_000_R2_14</strain>
    </source>
</reference>
<dbReference type="EMBL" id="QFQP01000013">
    <property type="protein sequence ID" value="PZR11987.1"/>
    <property type="molecule type" value="Genomic_DNA"/>
</dbReference>
<dbReference type="InterPro" id="IPR013517">
    <property type="entry name" value="FG-GAP"/>
</dbReference>
<proteinExistence type="predicted"/>
<dbReference type="AlphaFoldDB" id="A0A2W5TDJ4"/>
<dbReference type="PANTHER" id="PTHR46580:SF4">
    <property type="entry name" value="ATP_GTP-BINDING PROTEIN"/>
    <property type="match status" value="1"/>
</dbReference>
<dbReference type="Gene3D" id="2.40.128.340">
    <property type="match status" value="1"/>
</dbReference>
<dbReference type="Pfam" id="PF01839">
    <property type="entry name" value="FG-GAP"/>
    <property type="match status" value="1"/>
</dbReference>
<dbReference type="SUPFAM" id="SSF69318">
    <property type="entry name" value="Integrin alpha N-terminal domain"/>
    <property type="match status" value="2"/>
</dbReference>
<dbReference type="InterPro" id="IPR028994">
    <property type="entry name" value="Integrin_alpha_N"/>
</dbReference>
<dbReference type="PANTHER" id="PTHR46580">
    <property type="entry name" value="SENSOR KINASE-RELATED"/>
    <property type="match status" value="1"/>
</dbReference>
<gene>
    <name evidence="2" type="ORF">DI536_16820</name>
</gene>